<name>A0A0A0BML3_9CELL</name>
<protein>
    <recommendedName>
        <fullName evidence="2">ATP-dependent Clp protease proteolytic subunit</fullName>
    </recommendedName>
</protein>
<dbReference type="InterPro" id="IPR023562">
    <property type="entry name" value="ClpP/TepA"/>
</dbReference>
<dbReference type="GO" id="GO:0006515">
    <property type="term" value="P:protein quality control for misfolded or incompletely synthesized proteins"/>
    <property type="evidence" value="ECO:0007669"/>
    <property type="project" value="TreeGrafter"/>
</dbReference>
<dbReference type="OrthoDB" id="9806592at2"/>
<dbReference type="PRINTS" id="PR00127">
    <property type="entry name" value="CLPPROTEASEP"/>
</dbReference>
<gene>
    <name evidence="3" type="ORF">N868_05300</name>
</gene>
<dbReference type="Gene3D" id="3.90.226.10">
    <property type="entry name" value="2-enoyl-CoA Hydratase, Chain A, domain 1"/>
    <property type="match status" value="1"/>
</dbReference>
<reference evidence="3 4" key="1">
    <citation type="submission" date="2013-08" db="EMBL/GenBank/DDBJ databases">
        <title>Genome sequencing of Cellulomonas carbonis T26.</title>
        <authorList>
            <person name="Chen F."/>
            <person name="Li Y."/>
            <person name="Wang G."/>
        </authorList>
    </citation>
    <scope>NUCLEOTIDE SEQUENCE [LARGE SCALE GENOMIC DNA]</scope>
    <source>
        <strain evidence="3 4">T26</strain>
    </source>
</reference>
<dbReference type="Proteomes" id="UP000029839">
    <property type="component" value="Unassembled WGS sequence"/>
</dbReference>
<comment type="similarity">
    <text evidence="1 2">Belongs to the peptidase S14 family.</text>
</comment>
<keyword evidence="4" id="KW-1185">Reference proteome</keyword>
<evidence type="ECO:0000256" key="1">
    <source>
        <dbReference type="ARBA" id="ARBA00007039"/>
    </source>
</evidence>
<dbReference type="InterPro" id="IPR029045">
    <property type="entry name" value="ClpP/crotonase-like_dom_sf"/>
</dbReference>
<dbReference type="InterPro" id="IPR001907">
    <property type="entry name" value="ClpP"/>
</dbReference>
<dbReference type="PANTHER" id="PTHR10381:SF50">
    <property type="entry name" value="ATP-DEPENDENT CLP PROTEASE PROTEOLYTIC SUBUNIT 3, CHLOROPLASTIC"/>
    <property type="match status" value="1"/>
</dbReference>
<sequence>MLKTFDIYYDISPLYLEALDKHLRACATDKEINLNICSPGGDIYAGIAIAEKLRACGKRVNARVWGYAASAAFTIACACDFVEASPLTHFMVHSAYGWGGDVDEGCKHANESQLALIHRKNAEYTEKELAEDRWFTASEAQAFGLVDRIVEFEGDAEALRAAAYGFSKFRNIGGDTMKAEEMKKEEVIEEKAEDLTPETVDEKVEEQVEENDDVKSDDLLEQVIERIEELTARVAALEEKREAECEPNDEKKAKLAARLASISRPVARVVATEEEKSAQSAAKDLERFKAVYGTSFDRFIRG</sequence>
<evidence type="ECO:0000313" key="4">
    <source>
        <dbReference type="Proteomes" id="UP000029839"/>
    </source>
</evidence>
<organism evidence="3 4">
    <name type="scientific">Cellulomonas carbonis T26</name>
    <dbReference type="NCBI Taxonomy" id="947969"/>
    <lineage>
        <taxon>Bacteria</taxon>
        <taxon>Bacillati</taxon>
        <taxon>Actinomycetota</taxon>
        <taxon>Actinomycetes</taxon>
        <taxon>Micrococcales</taxon>
        <taxon>Cellulomonadaceae</taxon>
        <taxon>Cellulomonas</taxon>
    </lineage>
</organism>
<reference evidence="3 4" key="2">
    <citation type="journal article" date="2015" name="Stand. Genomic Sci.">
        <title>Draft genome sequence of Cellulomonas carbonis T26(T) and comparative analysis of six Cellulomonas genomes.</title>
        <authorList>
            <person name="Zhuang W."/>
            <person name="Zhang S."/>
            <person name="Xia X."/>
            <person name="Wang G."/>
        </authorList>
    </citation>
    <scope>NUCLEOTIDE SEQUENCE [LARGE SCALE GENOMIC DNA]</scope>
    <source>
        <strain evidence="3 4">T26</strain>
    </source>
</reference>
<evidence type="ECO:0000313" key="3">
    <source>
        <dbReference type="EMBL" id="KGM08957.1"/>
    </source>
</evidence>
<accession>A0A0A0BML3</accession>
<dbReference type="GO" id="GO:0004176">
    <property type="term" value="F:ATP-dependent peptidase activity"/>
    <property type="evidence" value="ECO:0007669"/>
    <property type="project" value="InterPro"/>
</dbReference>
<dbReference type="GO" id="GO:0004252">
    <property type="term" value="F:serine-type endopeptidase activity"/>
    <property type="evidence" value="ECO:0007669"/>
    <property type="project" value="InterPro"/>
</dbReference>
<dbReference type="AlphaFoldDB" id="A0A0A0BML3"/>
<dbReference type="SUPFAM" id="SSF52096">
    <property type="entry name" value="ClpP/crotonase"/>
    <property type="match status" value="1"/>
</dbReference>
<dbReference type="RefSeq" id="WP_052426527.1">
    <property type="nucleotide sequence ID" value="NZ_AXCY01000136.1"/>
</dbReference>
<comment type="caution">
    <text evidence="3">The sequence shown here is derived from an EMBL/GenBank/DDBJ whole genome shotgun (WGS) entry which is preliminary data.</text>
</comment>
<dbReference type="GO" id="GO:0009368">
    <property type="term" value="C:endopeptidase Clp complex"/>
    <property type="evidence" value="ECO:0007669"/>
    <property type="project" value="TreeGrafter"/>
</dbReference>
<proteinExistence type="inferred from homology"/>
<evidence type="ECO:0000256" key="2">
    <source>
        <dbReference type="RuleBase" id="RU003567"/>
    </source>
</evidence>
<dbReference type="EMBL" id="AXCY01000136">
    <property type="protein sequence ID" value="KGM08957.1"/>
    <property type="molecule type" value="Genomic_DNA"/>
</dbReference>
<dbReference type="GO" id="GO:0051117">
    <property type="term" value="F:ATPase binding"/>
    <property type="evidence" value="ECO:0007669"/>
    <property type="project" value="TreeGrafter"/>
</dbReference>
<dbReference type="Pfam" id="PF00574">
    <property type="entry name" value="CLP_protease"/>
    <property type="match status" value="1"/>
</dbReference>
<dbReference type="PANTHER" id="PTHR10381">
    <property type="entry name" value="ATP-DEPENDENT CLP PROTEASE PROTEOLYTIC SUBUNIT"/>
    <property type="match status" value="1"/>
</dbReference>